<evidence type="ECO:0000313" key="2">
    <source>
        <dbReference type="EMBL" id="EYF06311.1"/>
    </source>
</evidence>
<dbReference type="EMBL" id="ASRX01000017">
    <property type="protein sequence ID" value="EYF06311.1"/>
    <property type="molecule type" value="Genomic_DNA"/>
</dbReference>
<accession>A0A017TCF4</accession>
<dbReference type="Proteomes" id="UP000019678">
    <property type="component" value="Unassembled WGS sequence"/>
</dbReference>
<protein>
    <recommendedName>
        <fullName evidence="4">His-Xaa-Ser system protein HxsD</fullName>
    </recommendedName>
</protein>
<dbReference type="OrthoDB" id="5521467at2"/>
<evidence type="ECO:0008006" key="4">
    <source>
        <dbReference type="Google" id="ProtNLM"/>
    </source>
</evidence>
<feature type="compositionally biased region" description="Low complexity" evidence="1">
    <location>
        <begin position="1"/>
        <end position="11"/>
    </location>
</feature>
<feature type="region of interest" description="Disordered" evidence="1">
    <location>
        <begin position="1"/>
        <end position="25"/>
    </location>
</feature>
<dbReference type="NCBIfam" id="TIGR03976">
    <property type="entry name" value="chp_LLNDYxLRE"/>
    <property type="match status" value="1"/>
</dbReference>
<organism evidence="2 3">
    <name type="scientific">Chondromyces apiculatus DSM 436</name>
    <dbReference type="NCBI Taxonomy" id="1192034"/>
    <lineage>
        <taxon>Bacteria</taxon>
        <taxon>Pseudomonadati</taxon>
        <taxon>Myxococcota</taxon>
        <taxon>Polyangia</taxon>
        <taxon>Polyangiales</taxon>
        <taxon>Polyangiaceae</taxon>
        <taxon>Chondromyces</taxon>
    </lineage>
</organism>
<gene>
    <name evidence="2" type="ORF">CAP_2189</name>
</gene>
<dbReference type="AlphaFoldDB" id="A0A017TCF4"/>
<dbReference type="STRING" id="1192034.CAP_2189"/>
<reference evidence="2 3" key="1">
    <citation type="submission" date="2013-05" db="EMBL/GenBank/DDBJ databases">
        <title>Genome assembly of Chondromyces apiculatus DSM 436.</title>
        <authorList>
            <person name="Sharma G."/>
            <person name="Khatri I."/>
            <person name="Kaur C."/>
            <person name="Mayilraj S."/>
            <person name="Subramanian S."/>
        </authorList>
    </citation>
    <scope>NUCLEOTIDE SEQUENCE [LARGE SCALE GENOMIC DNA]</scope>
    <source>
        <strain evidence="2 3">DSM 436</strain>
    </source>
</reference>
<evidence type="ECO:0000256" key="1">
    <source>
        <dbReference type="SAM" id="MobiDB-lite"/>
    </source>
</evidence>
<keyword evidence="3" id="KW-1185">Reference proteome</keyword>
<evidence type="ECO:0000313" key="3">
    <source>
        <dbReference type="Proteomes" id="UP000019678"/>
    </source>
</evidence>
<dbReference type="InterPro" id="IPR023974">
    <property type="entry name" value="HxsD"/>
</dbReference>
<sequence length="191" mass="20015">MSSTSAATATTEPSEGEKGEPAAPAKPHVIEIELDEQLYPKDVIYGAAYVFIDRCYVHLDRVGDGRVKVSLRAKRGGPALSEALAGELQNELLGQAWRQEIAAQNRKLIESVTARALGGAAGPPGLDELLAMDISDDTAFDDPLGIAMSWEDKYGKKKNKSSEGQAADGGTADGNASSGVADGTAVDRETP</sequence>
<name>A0A017TCF4_9BACT</name>
<proteinExistence type="predicted"/>
<comment type="caution">
    <text evidence="2">The sequence shown here is derived from an EMBL/GenBank/DDBJ whole genome shotgun (WGS) entry which is preliminary data.</text>
</comment>
<feature type="region of interest" description="Disordered" evidence="1">
    <location>
        <begin position="154"/>
        <end position="191"/>
    </location>
</feature>
<dbReference type="RefSeq" id="WP_044240479.1">
    <property type="nucleotide sequence ID" value="NZ_ASRX01000017.1"/>
</dbReference>